<evidence type="ECO:0000256" key="2">
    <source>
        <dbReference type="SAM" id="Phobius"/>
    </source>
</evidence>
<organism evidence="3 4">
    <name type="scientific">Portunus trituberculatus</name>
    <name type="common">Swimming crab</name>
    <name type="synonym">Neptunus trituberculatus</name>
    <dbReference type="NCBI Taxonomy" id="210409"/>
    <lineage>
        <taxon>Eukaryota</taxon>
        <taxon>Metazoa</taxon>
        <taxon>Ecdysozoa</taxon>
        <taxon>Arthropoda</taxon>
        <taxon>Crustacea</taxon>
        <taxon>Multicrustacea</taxon>
        <taxon>Malacostraca</taxon>
        <taxon>Eumalacostraca</taxon>
        <taxon>Eucarida</taxon>
        <taxon>Decapoda</taxon>
        <taxon>Pleocyemata</taxon>
        <taxon>Brachyura</taxon>
        <taxon>Eubrachyura</taxon>
        <taxon>Portunoidea</taxon>
        <taxon>Portunidae</taxon>
        <taxon>Portuninae</taxon>
        <taxon>Portunus</taxon>
    </lineage>
</organism>
<reference evidence="3 4" key="1">
    <citation type="submission" date="2019-05" db="EMBL/GenBank/DDBJ databases">
        <title>Another draft genome of Portunus trituberculatus and its Hox gene families provides insights of decapod evolution.</title>
        <authorList>
            <person name="Jeong J.-H."/>
            <person name="Song I."/>
            <person name="Kim S."/>
            <person name="Choi T."/>
            <person name="Kim D."/>
            <person name="Ryu S."/>
            <person name="Kim W."/>
        </authorList>
    </citation>
    <scope>NUCLEOTIDE SEQUENCE [LARGE SCALE GENOMIC DNA]</scope>
    <source>
        <tissue evidence="3">Muscle</tissue>
    </source>
</reference>
<accession>A0A5B7HI68</accession>
<evidence type="ECO:0000313" key="3">
    <source>
        <dbReference type="EMBL" id="MPC68548.1"/>
    </source>
</evidence>
<feature type="region of interest" description="Disordered" evidence="1">
    <location>
        <begin position="29"/>
        <end position="75"/>
    </location>
</feature>
<name>A0A5B7HI68_PORTR</name>
<gene>
    <name evidence="3" type="ORF">E2C01_062750</name>
</gene>
<keyword evidence="2" id="KW-1133">Transmembrane helix</keyword>
<comment type="caution">
    <text evidence="3">The sequence shown here is derived from an EMBL/GenBank/DDBJ whole genome shotgun (WGS) entry which is preliminary data.</text>
</comment>
<keyword evidence="2" id="KW-0472">Membrane</keyword>
<evidence type="ECO:0000313" key="4">
    <source>
        <dbReference type="Proteomes" id="UP000324222"/>
    </source>
</evidence>
<dbReference type="EMBL" id="VSRR010028007">
    <property type="protein sequence ID" value="MPC68548.1"/>
    <property type="molecule type" value="Genomic_DNA"/>
</dbReference>
<keyword evidence="2" id="KW-0812">Transmembrane</keyword>
<dbReference type="AlphaFoldDB" id="A0A5B7HI68"/>
<keyword evidence="4" id="KW-1185">Reference proteome</keyword>
<feature type="transmembrane region" description="Helical" evidence="2">
    <location>
        <begin position="6"/>
        <end position="24"/>
    </location>
</feature>
<protein>
    <submittedName>
        <fullName evidence="3">Uncharacterized protein</fullName>
    </submittedName>
</protein>
<dbReference type="Proteomes" id="UP000324222">
    <property type="component" value="Unassembled WGS sequence"/>
</dbReference>
<evidence type="ECO:0000256" key="1">
    <source>
        <dbReference type="SAM" id="MobiDB-lite"/>
    </source>
</evidence>
<proteinExistence type="predicted"/>
<sequence>MPPGVLGAKFTLEIFVCITYKIVFPARMTSRQRRGATTGSRLAKSGRHDGGSNQGHKNRIRSRCWSSRGAAEVNC</sequence>